<dbReference type="Proteomes" id="UP000095281">
    <property type="component" value="Unplaced"/>
</dbReference>
<keyword evidence="13" id="KW-1185">Reference proteome</keyword>
<keyword evidence="4" id="KW-0963">Cytoplasm</keyword>
<evidence type="ECO:0000256" key="9">
    <source>
        <dbReference type="ARBA" id="ARBA00066480"/>
    </source>
</evidence>
<evidence type="ECO:0000256" key="10">
    <source>
        <dbReference type="ARBA" id="ARBA00071467"/>
    </source>
</evidence>
<dbReference type="PANTHER" id="PTHR11839:SF15">
    <property type="entry name" value="URIDINE DIPHOSPHATE GLUCOSE PYROPHOSPHATASE NUDT14"/>
    <property type="match status" value="1"/>
</dbReference>
<dbReference type="PROSITE" id="PS51462">
    <property type="entry name" value="NUDIX"/>
    <property type="match status" value="1"/>
</dbReference>
<proteinExistence type="predicted"/>
<organism evidence="13 14">
    <name type="scientific">Meloidogyne hapla</name>
    <name type="common">Root-knot nematode worm</name>
    <dbReference type="NCBI Taxonomy" id="6305"/>
    <lineage>
        <taxon>Eukaryota</taxon>
        <taxon>Metazoa</taxon>
        <taxon>Ecdysozoa</taxon>
        <taxon>Nematoda</taxon>
        <taxon>Chromadorea</taxon>
        <taxon>Rhabditida</taxon>
        <taxon>Tylenchina</taxon>
        <taxon>Tylenchomorpha</taxon>
        <taxon>Tylenchoidea</taxon>
        <taxon>Meloidogynidae</taxon>
        <taxon>Meloidogyninae</taxon>
        <taxon>Meloidogyne</taxon>
    </lineage>
</organism>
<dbReference type="GO" id="GO:0019693">
    <property type="term" value="P:ribose phosphate metabolic process"/>
    <property type="evidence" value="ECO:0007669"/>
    <property type="project" value="TreeGrafter"/>
</dbReference>
<dbReference type="GO" id="GO:0008768">
    <property type="term" value="F:UDP-sugar diphosphatase activity"/>
    <property type="evidence" value="ECO:0007669"/>
    <property type="project" value="UniProtKB-EC"/>
</dbReference>
<evidence type="ECO:0000256" key="4">
    <source>
        <dbReference type="ARBA" id="ARBA00022490"/>
    </source>
</evidence>
<evidence type="ECO:0000256" key="2">
    <source>
        <dbReference type="ARBA" id="ARBA00004496"/>
    </source>
</evidence>
<dbReference type="InterPro" id="IPR000086">
    <property type="entry name" value="NUDIX_hydrolase_dom"/>
</dbReference>
<comment type="subunit">
    <text evidence="3">Homodimer.</text>
</comment>
<dbReference type="AlphaFoldDB" id="A0A1I8BLJ6"/>
<evidence type="ECO:0000256" key="1">
    <source>
        <dbReference type="ARBA" id="ARBA00001946"/>
    </source>
</evidence>
<dbReference type="PANTHER" id="PTHR11839">
    <property type="entry name" value="UDP/ADP-SUGAR PYROPHOSPHATASE"/>
    <property type="match status" value="1"/>
</dbReference>
<sequence>MNEISKKDPSNEASNNHIEYVADVKFDMAVTDSKYIKDFALEHDSVSVLLYHLERKELLLVKQFRPPVFIHAVREMPENIGRSLNEIEWSKYPIDMGETLELCAGLIDKPGTSTLDHIHQEILEECGYNVPTNLIQPIKRYVTGVSTSGSTQHLFYAEIVGNESMRATDGGGNPSEGEFIKKVFMKPEEAAKFRSDINIVIAPPSLLFALTWWLNERRPTF</sequence>
<evidence type="ECO:0000256" key="3">
    <source>
        <dbReference type="ARBA" id="ARBA00011738"/>
    </source>
</evidence>
<dbReference type="WBParaSite" id="MhA1_Contig309.frz3.gene25">
    <property type="protein sequence ID" value="MhA1_Contig309.frz3.gene25"/>
    <property type="gene ID" value="MhA1_Contig309.frz3.gene25"/>
</dbReference>
<comment type="cofactor">
    <cofactor evidence="1">
        <name>Mg(2+)</name>
        <dbReference type="ChEBI" id="CHEBI:18420"/>
    </cofactor>
</comment>
<name>A0A1I8BLJ6_MELHA</name>
<comment type="catalytic activity">
    <reaction evidence="7">
        <text>UDP-sugar + H2O = UMP + alpha-D-aldose 1-phosphate.</text>
        <dbReference type="EC" id="3.6.1.45"/>
    </reaction>
</comment>
<dbReference type="InterPro" id="IPR015797">
    <property type="entry name" value="NUDIX_hydrolase-like_dom_sf"/>
</dbReference>
<reference evidence="14" key="1">
    <citation type="submission" date="2016-11" db="UniProtKB">
        <authorList>
            <consortium name="WormBaseParasite"/>
        </authorList>
    </citation>
    <scope>IDENTIFICATION</scope>
</reference>
<comment type="subcellular location">
    <subcellularLocation>
        <location evidence="2">Cytoplasm</location>
    </subcellularLocation>
</comment>
<evidence type="ECO:0000256" key="11">
    <source>
        <dbReference type="ARBA" id="ARBA00080475"/>
    </source>
</evidence>
<protein>
    <recommendedName>
        <fullName evidence="10">Uridine diphosphate glucose pyrophosphatase NUDT14</fullName>
        <ecNumber evidence="9">3.6.1.45</ecNumber>
    </recommendedName>
    <alternativeName>
        <fullName evidence="11">Nucleoside diphosphate-linked moiety X motif 14</fullName>
    </alternativeName>
</protein>
<dbReference type="GO" id="GO:0005737">
    <property type="term" value="C:cytoplasm"/>
    <property type="evidence" value="ECO:0007669"/>
    <property type="project" value="UniProtKB-SubCell"/>
</dbReference>
<evidence type="ECO:0000256" key="8">
    <source>
        <dbReference type="ARBA" id="ARBA00054674"/>
    </source>
</evidence>
<evidence type="ECO:0000313" key="13">
    <source>
        <dbReference type="Proteomes" id="UP000095281"/>
    </source>
</evidence>
<dbReference type="FunFam" id="3.90.79.10:FF:000035">
    <property type="entry name" value="Uridine diphosphate glucose pyrophosphatase"/>
    <property type="match status" value="1"/>
</dbReference>
<evidence type="ECO:0000256" key="6">
    <source>
        <dbReference type="ARBA" id="ARBA00022842"/>
    </source>
</evidence>
<evidence type="ECO:0000313" key="14">
    <source>
        <dbReference type="WBParaSite" id="MhA1_Contig309.frz3.gene25"/>
    </source>
</evidence>
<keyword evidence="6" id="KW-0460">Magnesium</keyword>
<dbReference type="EC" id="3.6.1.45" evidence="9"/>
<dbReference type="GO" id="GO:0006753">
    <property type="term" value="P:nucleoside phosphate metabolic process"/>
    <property type="evidence" value="ECO:0007669"/>
    <property type="project" value="TreeGrafter"/>
</dbReference>
<dbReference type="Gene3D" id="3.90.79.10">
    <property type="entry name" value="Nucleoside Triphosphate Pyrophosphohydrolase"/>
    <property type="match status" value="1"/>
</dbReference>
<evidence type="ECO:0000256" key="7">
    <source>
        <dbReference type="ARBA" id="ARBA00051086"/>
    </source>
</evidence>
<dbReference type="CDD" id="cd18887">
    <property type="entry name" value="NUDIX_UGPPase_Nudt14"/>
    <property type="match status" value="1"/>
</dbReference>
<accession>A0A1I8BLJ6</accession>
<dbReference type="OMA" id="CLLYHKQ"/>
<feature type="domain" description="Nudix hydrolase" evidence="12">
    <location>
        <begin position="41"/>
        <end position="207"/>
    </location>
</feature>
<keyword evidence="5" id="KW-0378">Hydrolase</keyword>
<dbReference type="SUPFAM" id="SSF55811">
    <property type="entry name" value="Nudix"/>
    <property type="match status" value="1"/>
</dbReference>
<evidence type="ECO:0000256" key="5">
    <source>
        <dbReference type="ARBA" id="ARBA00022801"/>
    </source>
</evidence>
<evidence type="ECO:0000259" key="12">
    <source>
        <dbReference type="PROSITE" id="PS51462"/>
    </source>
</evidence>
<comment type="function">
    <text evidence="8">Hydrolyzes UDP-glucose to glucose 1-phosphate and UMP and ADP-ribose to ribose 5-phosphate and AMP. The physiological substrate is probably UDP-glucose. Poor activity on other substrates such as ADP-glucose, CDP-glucose, GDP-glucose and GDP-mannose.</text>
</comment>